<evidence type="ECO:0000256" key="1">
    <source>
        <dbReference type="SAM" id="Phobius"/>
    </source>
</evidence>
<feature type="transmembrane region" description="Helical" evidence="1">
    <location>
        <begin position="7"/>
        <end position="24"/>
    </location>
</feature>
<reference evidence="2 3" key="1">
    <citation type="journal article" date="2020" name="Nature">
        <title>Six reference-quality genomes reveal evolution of bat adaptations.</title>
        <authorList>
            <person name="Jebb D."/>
            <person name="Huang Z."/>
            <person name="Pippel M."/>
            <person name="Hughes G.M."/>
            <person name="Lavrichenko K."/>
            <person name="Devanna P."/>
            <person name="Winkler S."/>
            <person name="Jermiin L.S."/>
            <person name="Skirmuntt E.C."/>
            <person name="Katzourakis A."/>
            <person name="Burkitt-Gray L."/>
            <person name="Ray D.A."/>
            <person name="Sullivan K.A.M."/>
            <person name="Roscito J.G."/>
            <person name="Kirilenko B.M."/>
            <person name="Davalos L.M."/>
            <person name="Corthals A.P."/>
            <person name="Power M.L."/>
            <person name="Jones G."/>
            <person name="Ransome R.D."/>
            <person name="Dechmann D.K.N."/>
            <person name="Locatelli A.G."/>
            <person name="Puechmaille S.J."/>
            <person name="Fedrigo O."/>
            <person name="Jarvis E.D."/>
            <person name="Hiller M."/>
            <person name="Vernes S.C."/>
            <person name="Myers E.W."/>
            <person name="Teeling E.C."/>
        </authorList>
    </citation>
    <scope>NUCLEOTIDE SEQUENCE [LARGE SCALE GENOMIC DNA]</scope>
    <source>
        <strain evidence="2">MPipKuh1</strain>
        <tissue evidence="2">Flight muscle</tissue>
    </source>
</reference>
<name>A0A7J7XB30_PIPKU</name>
<keyword evidence="1" id="KW-0812">Transmembrane</keyword>
<proteinExistence type="predicted"/>
<accession>A0A7J7XB30</accession>
<organism evidence="2 3">
    <name type="scientific">Pipistrellus kuhlii</name>
    <name type="common">Kuhl's pipistrelle</name>
    <dbReference type="NCBI Taxonomy" id="59472"/>
    <lineage>
        <taxon>Eukaryota</taxon>
        <taxon>Metazoa</taxon>
        <taxon>Chordata</taxon>
        <taxon>Craniata</taxon>
        <taxon>Vertebrata</taxon>
        <taxon>Euteleostomi</taxon>
        <taxon>Mammalia</taxon>
        <taxon>Eutheria</taxon>
        <taxon>Laurasiatheria</taxon>
        <taxon>Chiroptera</taxon>
        <taxon>Yangochiroptera</taxon>
        <taxon>Vespertilionidae</taxon>
        <taxon>Pipistrellus</taxon>
    </lineage>
</organism>
<sequence length="120" mass="14531">MIVCVYISIYLSIYLYIYLQYEYVHYTYSFFIYIYIYIYIYIVYFICSIVCICFKDVPLCFTLIVHQILQIHIYPRFTNNKLRKVCSYQSPCPFQGVSQPLLKMQSIWEHQALNSVSHLL</sequence>
<evidence type="ECO:0000313" key="3">
    <source>
        <dbReference type="Proteomes" id="UP000558488"/>
    </source>
</evidence>
<dbReference type="EMBL" id="JACAGB010000008">
    <property type="protein sequence ID" value="KAF6346927.1"/>
    <property type="molecule type" value="Genomic_DNA"/>
</dbReference>
<dbReference type="Proteomes" id="UP000558488">
    <property type="component" value="Unassembled WGS sequence"/>
</dbReference>
<dbReference type="AlphaFoldDB" id="A0A7J7XB30"/>
<keyword evidence="3" id="KW-1185">Reference proteome</keyword>
<comment type="caution">
    <text evidence="2">The sequence shown here is derived from an EMBL/GenBank/DDBJ whole genome shotgun (WGS) entry which is preliminary data.</text>
</comment>
<protein>
    <submittedName>
        <fullName evidence="2">Uncharacterized protein</fullName>
    </submittedName>
</protein>
<keyword evidence="1" id="KW-1133">Transmembrane helix</keyword>
<gene>
    <name evidence="2" type="ORF">mPipKuh1_010661</name>
</gene>
<keyword evidence="1" id="KW-0472">Membrane</keyword>
<evidence type="ECO:0000313" key="2">
    <source>
        <dbReference type="EMBL" id="KAF6346927.1"/>
    </source>
</evidence>
<feature type="transmembrane region" description="Helical" evidence="1">
    <location>
        <begin position="30"/>
        <end position="54"/>
    </location>
</feature>